<evidence type="ECO:0000256" key="2">
    <source>
        <dbReference type="RuleBase" id="RU003476"/>
    </source>
</evidence>
<evidence type="ECO:0000313" key="5">
    <source>
        <dbReference type="Proteomes" id="UP001301769"/>
    </source>
</evidence>
<dbReference type="SUPFAM" id="SSF55811">
    <property type="entry name" value="Nudix"/>
    <property type="match status" value="1"/>
</dbReference>
<dbReference type="InterPro" id="IPR015797">
    <property type="entry name" value="NUDIX_hydrolase-like_dom_sf"/>
</dbReference>
<dbReference type="PRINTS" id="PR00502">
    <property type="entry name" value="NUDIXFAMILY"/>
</dbReference>
<dbReference type="GO" id="GO:0006203">
    <property type="term" value="P:dGTP catabolic process"/>
    <property type="evidence" value="ECO:0007669"/>
    <property type="project" value="TreeGrafter"/>
</dbReference>
<evidence type="ECO:0000259" key="3">
    <source>
        <dbReference type="PROSITE" id="PS51462"/>
    </source>
</evidence>
<dbReference type="PANTHER" id="PTHR16099">
    <property type="entry name" value="8-OXO-DGTP DIPHOSPHATES NUDT15"/>
    <property type="match status" value="1"/>
</dbReference>
<dbReference type="CDD" id="cd04678">
    <property type="entry name" value="NUDIX_MTH2_Nudt15"/>
    <property type="match status" value="1"/>
</dbReference>
<dbReference type="PROSITE" id="PS00893">
    <property type="entry name" value="NUDIX_BOX"/>
    <property type="match status" value="1"/>
</dbReference>
<reference evidence="4" key="2">
    <citation type="submission" date="2023-05" db="EMBL/GenBank/DDBJ databases">
        <authorList>
            <consortium name="Lawrence Berkeley National Laboratory"/>
            <person name="Steindorff A."/>
            <person name="Hensen N."/>
            <person name="Bonometti L."/>
            <person name="Westerberg I."/>
            <person name="Brannstrom I.O."/>
            <person name="Guillou S."/>
            <person name="Cros-Aarteil S."/>
            <person name="Calhoun S."/>
            <person name="Haridas S."/>
            <person name="Kuo A."/>
            <person name="Mondo S."/>
            <person name="Pangilinan J."/>
            <person name="Riley R."/>
            <person name="Labutti K."/>
            <person name="Andreopoulos B."/>
            <person name="Lipzen A."/>
            <person name="Chen C."/>
            <person name="Yanf M."/>
            <person name="Daum C."/>
            <person name="Ng V."/>
            <person name="Clum A."/>
            <person name="Ohm R."/>
            <person name="Martin F."/>
            <person name="Silar P."/>
            <person name="Natvig D."/>
            <person name="Lalanne C."/>
            <person name="Gautier V."/>
            <person name="Ament-Velasquez S.L."/>
            <person name="Kruys A."/>
            <person name="Hutchinson M.I."/>
            <person name="Powell A.J."/>
            <person name="Barry K."/>
            <person name="Miller A.N."/>
            <person name="Grigoriev I.V."/>
            <person name="Debuchy R."/>
            <person name="Gladieux P."/>
            <person name="Thoren M.H."/>
            <person name="Johannesson H."/>
        </authorList>
    </citation>
    <scope>NUCLEOTIDE SEQUENCE</scope>
    <source>
        <strain evidence="4">PSN293</strain>
    </source>
</reference>
<dbReference type="InterPro" id="IPR020084">
    <property type="entry name" value="NUDIX_hydrolase_CS"/>
</dbReference>
<protein>
    <submittedName>
        <fullName evidence="4">NUDIX hydrolase domain-like protein</fullName>
    </submittedName>
</protein>
<proteinExistence type="inferred from homology"/>
<accession>A0AAN6YI44</accession>
<dbReference type="PANTHER" id="PTHR16099:SF5">
    <property type="entry name" value="NUCLEOTIDE TRIPHOSPHATE DIPHOSPHATASE NUDT15"/>
    <property type="match status" value="1"/>
</dbReference>
<dbReference type="PROSITE" id="PS51462">
    <property type="entry name" value="NUDIX"/>
    <property type="match status" value="1"/>
</dbReference>
<evidence type="ECO:0000256" key="1">
    <source>
        <dbReference type="ARBA" id="ARBA00022801"/>
    </source>
</evidence>
<dbReference type="AlphaFoldDB" id="A0AAN6YI44"/>
<dbReference type="Gene3D" id="3.90.79.10">
    <property type="entry name" value="Nucleoside Triphosphate Pyrophosphohydrolase"/>
    <property type="match status" value="1"/>
</dbReference>
<organism evidence="4 5">
    <name type="scientific">Rhypophila decipiens</name>
    <dbReference type="NCBI Taxonomy" id="261697"/>
    <lineage>
        <taxon>Eukaryota</taxon>
        <taxon>Fungi</taxon>
        <taxon>Dikarya</taxon>
        <taxon>Ascomycota</taxon>
        <taxon>Pezizomycotina</taxon>
        <taxon>Sordariomycetes</taxon>
        <taxon>Sordariomycetidae</taxon>
        <taxon>Sordariales</taxon>
        <taxon>Naviculisporaceae</taxon>
        <taxon>Rhypophila</taxon>
    </lineage>
</organism>
<dbReference type="GO" id="GO:0005829">
    <property type="term" value="C:cytosol"/>
    <property type="evidence" value="ECO:0007669"/>
    <property type="project" value="TreeGrafter"/>
</dbReference>
<keyword evidence="5" id="KW-1185">Reference proteome</keyword>
<comment type="similarity">
    <text evidence="2">Belongs to the Nudix hydrolase family.</text>
</comment>
<dbReference type="InterPro" id="IPR000086">
    <property type="entry name" value="NUDIX_hydrolase_dom"/>
</dbReference>
<name>A0AAN6YI44_9PEZI</name>
<dbReference type="Pfam" id="PF00293">
    <property type="entry name" value="NUDIX"/>
    <property type="match status" value="1"/>
</dbReference>
<evidence type="ECO:0000313" key="4">
    <source>
        <dbReference type="EMBL" id="KAK4218491.1"/>
    </source>
</evidence>
<dbReference type="InterPro" id="IPR020476">
    <property type="entry name" value="Nudix_hydrolase"/>
</dbReference>
<dbReference type="GO" id="GO:0035539">
    <property type="term" value="F:8-oxo-7,8-dihydrodeoxyguanosine triphosphate pyrophosphatase activity"/>
    <property type="evidence" value="ECO:0007669"/>
    <property type="project" value="TreeGrafter"/>
</dbReference>
<sequence length="184" mass="20175">MASAVNPPRVAVVAIISDNQGRVVIGRRIGPLGGGQWAFPGGHIEYGEEIFECVERETLEETGLAIRGVKVIAVTNDVFVEADKHYITIFTKCERVDQTQQPQRLEPNKCEGWTWKSWDEIKTLASNALALSNPAAGIDIDPADNTVNGVVNNKSQKKPSSELFLPVVNLVRDNPRIDELVTAI</sequence>
<dbReference type="Proteomes" id="UP001301769">
    <property type="component" value="Unassembled WGS sequence"/>
</dbReference>
<dbReference type="EMBL" id="MU858053">
    <property type="protein sequence ID" value="KAK4218491.1"/>
    <property type="molecule type" value="Genomic_DNA"/>
</dbReference>
<dbReference type="FunFam" id="3.90.79.10:FF:000060">
    <property type="entry name" value="Nudix hydrolase 1"/>
    <property type="match status" value="1"/>
</dbReference>
<comment type="caution">
    <text evidence="4">The sequence shown here is derived from an EMBL/GenBank/DDBJ whole genome shotgun (WGS) entry which is preliminary data.</text>
</comment>
<reference evidence="4" key="1">
    <citation type="journal article" date="2023" name="Mol. Phylogenet. Evol.">
        <title>Genome-scale phylogeny and comparative genomics of the fungal order Sordariales.</title>
        <authorList>
            <person name="Hensen N."/>
            <person name="Bonometti L."/>
            <person name="Westerberg I."/>
            <person name="Brannstrom I.O."/>
            <person name="Guillou S."/>
            <person name="Cros-Aarteil S."/>
            <person name="Calhoun S."/>
            <person name="Haridas S."/>
            <person name="Kuo A."/>
            <person name="Mondo S."/>
            <person name="Pangilinan J."/>
            <person name="Riley R."/>
            <person name="LaButti K."/>
            <person name="Andreopoulos B."/>
            <person name="Lipzen A."/>
            <person name="Chen C."/>
            <person name="Yan M."/>
            <person name="Daum C."/>
            <person name="Ng V."/>
            <person name="Clum A."/>
            <person name="Steindorff A."/>
            <person name="Ohm R.A."/>
            <person name="Martin F."/>
            <person name="Silar P."/>
            <person name="Natvig D.O."/>
            <person name="Lalanne C."/>
            <person name="Gautier V."/>
            <person name="Ament-Velasquez S.L."/>
            <person name="Kruys A."/>
            <person name="Hutchinson M.I."/>
            <person name="Powell A.J."/>
            <person name="Barry K."/>
            <person name="Miller A.N."/>
            <person name="Grigoriev I.V."/>
            <person name="Debuchy R."/>
            <person name="Gladieux P."/>
            <person name="Hiltunen Thoren M."/>
            <person name="Johannesson H."/>
        </authorList>
    </citation>
    <scope>NUCLEOTIDE SEQUENCE</scope>
    <source>
        <strain evidence="4">PSN293</strain>
    </source>
</reference>
<keyword evidence="1 2" id="KW-0378">Hydrolase</keyword>
<feature type="domain" description="Nudix hydrolase" evidence="3">
    <location>
        <begin position="7"/>
        <end position="138"/>
    </location>
</feature>
<gene>
    <name evidence="4" type="ORF">QBC37DRAFT_412649</name>
</gene>